<dbReference type="Pfam" id="PF00082">
    <property type="entry name" value="Peptidase_S8"/>
    <property type="match status" value="1"/>
</dbReference>
<keyword evidence="2 7" id="KW-0645">Protease</keyword>
<evidence type="ECO:0000256" key="4">
    <source>
        <dbReference type="ARBA" id="ARBA00022801"/>
    </source>
</evidence>
<dbReference type="CDD" id="cd02120">
    <property type="entry name" value="PA_subtilisin_like"/>
    <property type="match status" value="1"/>
</dbReference>
<dbReference type="FunFam" id="3.40.50.200:FF:000006">
    <property type="entry name" value="Subtilisin-like protease SBT1.5"/>
    <property type="match status" value="1"/>
</dbReference>
<dbReference type="PRINTS" id="PR00723">
    <property type="entry name" value="SUBTILISIN"/>
</dbReference>
<dbReference type="FunFam" id="3.50.30.30:FF:000005">
    <property type="entry name" value="subtilisin-like protease SBT1.5"/>
    <property type="match status" value="1"/>
</dbReference>
<dbReference type="InterPro" id="IPR010259">
    <property type="entry name" value="S8pro/Inhibitor_I9"/>
</dbReference>
<evidence type="ECO:0000256" key="7">
    <source>
        <dbReference type="PROSITE-ProRule" id="PRU01240"/>
    </source>
</evidence>
<dbReference type="InterPro" id="IPR046450">
    <property type="entry name" value="PA_dom_sf"/>
</dbReference>
<dbReference type="Proteomes" id="UP000790787">
    <property type="component" value="Chromosome 23"/>
</dbReference>
<dbReference type="InterPro" id="IPR000209">
    <property type="entry name" value="Peptidase_S8/S53_dom"/>
</dbReference>
<dbReference type="STRING" id="4097.A0A1S3Y9Z5"/>
<reference evidence="9" key="2">
    <citation type="submission" date="2025-08" db="UniProtKB">
        <authorList>
            <consortium name="RefSeq"/>
        </authorList>
    </citation>
    <scope>IDENTIFICATION</scope>
</reference>
<accession>A0A1S3Y9Z5</accession>
<evidence type="ECO:0000256" key="1">
    <source>
        <dbReference type="ARBA" id="ARBA00011073"/>
    </source>
</evidence>
<dbReference type="InterPro" id="IPR034197">
    <property type="entry name" value="Peptidases_S8_3"/>
</dbReference>
<dbReference type="Gene3D" id="3.40.50.200">
    <property type="entry name" value="Peptidase S8/S53 domain"/>
    <property type="match status" value="1"/>
</dbReference>
<organism evidence="8 9">
    <name type="scientific">Nicotiana tabacum</name>
    <name type="common">Common tobacco</name>
    <dbReference type="NCBI Taxonomy" id="4097"/>
    <lineage>
        <taxon>Eukaryota</taxon>
        <taxon>Viridiplantae</taxon>
        <taxon>Streptophyta</taxon>
        <taxon>Embryophyta</taxon>
        <taxon>Tracheophyta</taxon>
        <taxon>Spermatophyta</taxon>
        <taxon>Magnoliopsida</taxon>
        <taxon>eudicotyledons</taxon>
        <taxon>Gunneridae</taxon>
        <taxon>Pentapetalae</taxon>
        <taxon>asterids</taxon>
        <taxon>lamiids</taxon>
        <taxon>Solanales</taxon>
        <taxon>Solanaceae</taxon>
        <taxon>Nicotianoideae</taxon>
        <taxon>Nicotianeae</taxon>
        <taxon>Nicotiana</taxon>
    </lineage>
</organism>
<dbReference type="Pfam" id="PF05922">
    <property type="entry name" value="Inhibitor_I9"/>
    <property type="match status" value="1"/>
</dbReference>
<dbReference type="InterPro" id="IPR045051">
    <property type="entry name" value="SBT"/>
</dbReference>
<evidence type="ECO:0000256" key="5">
    <source>
        <dbReference type="ARBA" id="ARBA00022825"/>
    </source>
</evidence>
<dbReference type="InterPro" id="IPR023828">
    <property type="entry name" value="Peptidase_S8_Ser-AS"/>
</dbReference>
<dbReference type="PROSITE" id="PS51892">
    <property type="entry name" value="SUBTILASE"/>
    <property type="match status" value="1"/>
</dbReference>
<dbReference type="CDD" id="cd04852">
    <property type="entry name" value="Peptidases_S8_3"/>
    <property type="match status" value="1"/>
</dbReference>
<keyword evidence="6" id="KW-0325">Glycoprotein</keyword>
<evidence type="ECO:0000256" key="6">
    <source>
        <dbReference type="ARBA" id="ARBA00023180"/>
    </source>
</evidence>
<dbReference type="InterPro" id="IPR037045">
    <property type="entry name" value="S8pro/Inhibitor_I9_sf"/>
</dbReference>
<dbReference type="InterPro" id="IPR041469">
    <property type="entry name" value="Subtilisin-like_FN3"/>
</dbReference>
<dbReference type="OMA" id="MILCNDV"/>
<dbReference type="InterPro" id="IPR036852">
    <property type="entry name" value="Peptidase_S8/S53_dom_sf"/>
</dbReference>
<keyword evidence="5 7" id="KW-0720">Serine protease</keyword>
<name>A0A1S3Y9Z5_TOBAC</name>
<keyword evidence="3" id="KW-0732">Signal</keyword>
<keyword evidence="8" id="KW-1185">Reference proteome</keyword>
<dbReference type="SUPFAM" id="SSF52743">
    <property type="entry name" value="Subtilisin-like"/>
    <property type="match status" value="1"/>
</dbReference>
<dbReference type="SMR" id="A0A1S3Y9Z5"/>
<dbReference type="Pfam" id="PF02225">
    <property type="entry name" value="PA"/>
    <property type="match status" value="1"/>
</dbReference>
<evidence type="ECO:0000256" key="2">
    <source>
        <dbReference type="ARBA" id="ARBA00022670"/>
    </source>
</evidence>
<dbReference type="KEGG" id="nta:107773988"/>
<protein>
    <submittedName>
        <fullName evidence="9">Subtilisin-like protease SBT5.4</fullName>
    </submittedName>
</protein>
<dbReference type="PANTHER" id="PTHR10795">
    <property type="entry name" value="PROPROTEIN CONVERTASE SUBTILISIN/KEXIN"/>
    <property type="match status" value="1"/>
</dbReference>
<dbReference type="OrthoDB" id="206201at2759"/>
<dbReference type="Gene3D" id="3.30.70.80">
    <property type="entry name" value="Peptidase S8 propeptide/proteinase inhibitor I9"/>
    <property type="match status" value="1"/>
</dbReference>
<comment type="similarity">
    <text evidence="1 7">Belongs to the peptidase S8 family.</text>
</comment>
<dbReference type="Gene3D" id="2.60.40.2310">
    <property type="match status" value="1"/>
</dbReference>
<dbReference type="GO" id="GO:0006508">
    <property type="term" value="P:proteolysis"/>
    <property type="evidence" value="ECO:0007669"/>
    <property type="project" value="UniProtKB-KW"/>
</dbReference>
<dbReference type="AlphaFoldDB" id="A0A1S3Y9Z5"/>
<dbReference type="FunFam" id="3.30.70.80:FF:000002">
    <property type="entry name" value="Subtilisin-like protease SBT5.3"/>
    <property type="match status" value="1"/>
</dbReference>
<dbReference type="SUPFAM" id="SSF52025">
    <property type="entry name" value="PA domain"/>
    <property type="match status" value="1"/>
</dbReference>
<proteinExistence type="inferred from homology"/>
<dbReference type="Gene3D" id="3.50.30.30">
    <property type="match status" value="1"/>
</dbReference>
<sequence>MVGGQVGSFGVVVVGEEWRSEKMQNMVVGKRLEQGMAKSIEVGLILHQGSGMLSSKLSTYLSLLLILFCVPLTPALAVKKSYIVYLGAHSHGPGVTSADLHSVVDSHHEFLGSFLGSKEKAKDAIFYSYKRHINGFAAVLEDDQVEEIQRHPIVISIFLNKARKLHTTHSWEFMMLEKNGVVHPSSLWKKARFGEDIIIANLDTGVWPESESFSDEGFGPIPSKWKGICQNDNTTAGFSCNKKLIGARYFNKGYIASGGNVSASMSTVRDNDGHGSHTLSTAAGNIVHGARVLGVANGTAKGGSPHARVAAYKVCWPPVDGAGCMDADILKAFDTAIHDGVDVISVSLGGSPSDYLEDGLAIGSFHAVKNGIVVVASAGNDGPDSGTVTNVAPWIITVAASTLDRNIQNSVQLQNGLLLKGTSLSKPTTPQENFYPLISAAQAKAANASTDDAIRCKKGTLDPKKVKGKILACLRGETALIDKGHQAALAGAVGMILCNNKTTGSEIFAIPHVLPAIHVNYTDGVQVFDYIASSKDPRAYITTPETVLHKKPAPFMASFSSTGPNSVTPQILKPDVTAPGVDIIAAYSEAANPTEEDYDKRKTSFNMISGTSMSCPHVAGVVGLLKSLHPDWSPAAIRSAIMTTARTRDNTGNPMRDETEKDKATQFNYGAGHMRPNRAMNPGLVYDLTVNDYLDFLCSLGYNQKNITKFSGTGSTYQCHKKHGLNILDFNNPAITIPNISPSVPVTITRTLKNVGSPGVYAAHVRLPRRMFSVSVEPSVLMFDHIGQEKSFKLTIEVKNAKAVKDGYVPGELLWTDRLHYVRSPIAVASLSDIKKP</sequence>
<keyword evidence="4 7" id="KW-0378">Hydrolase</keyword>
<dbReference type="RefSeq" id="XP_016448919.1">
    <property type="nucleotide sequence ID" value="XM_016593433.1"/>
</dbReference>
<evidence type="ECO:0000313" key="9">
    <source>
        <dbReference type="RefSeq" id="XP_016448919.1"/>
    </source>
</evidence>
<evidence type="ECO:0000313" key="8">
    <source>
        <dbReference type="Proteomes" id="UP000790787"/>
    </source>
</evidence>
<dbReference type="GO" id="GO:0005576">
    <property type="term" value="C:extracellular region"/>
    <property type="evidence" value="ECO:0000318"/>
    <property type="project" value="GO_Central"/>
</dbReference>
<dbReference type="PROSITE" id="PS00138">
    <property type="entry name" value="SUBTILASE_SER"/>
    <property type="match status" value="1"/>
</dbReference>
<evidence type="ECO:0000256" key="3">
    <source>
        <dbReference type="ARBA" id="ARBA00022729"/>
    </source>
</evidence>
<gene>
    <name evidence="9" type="primary">LOC107773988</name>
</gene>
<dbReference type="GeneID" id="107773988"/>
<dbReference type="GO" id="GO:0004252">
    <property type="term" value="F:serine-type endopeptidase activity"/>
    <property type="evidence" value="ECO:0000318"/>
    <property type="project" value="GO_Central"/>
</dbReference>
<dbReference type="Pfam" id="PF17766">
    <property type="entry name" value="fn3_6"/>
    <property type="match status" value="1"/>
</dbReference>
<dbReference type="PaxDb" id="4097-A0A1S3Y9Z5"/>
<dbReference type="InterPro" id="IPR015500">
    <property type="entry name" value="Peptidase_S8_subtilisin-rel"/>
</dbReference>
<reference evidence="8" key="1">
    <citation type="journal article" date="2014" name="Nat. Commun.">
        <title>The tobacco genome sequence and its comparison with those of tomato and potato.</title>
        <authorList>
            <person name="Sierro N."/>
            <person name="Battey J.N."/>
            <person name="Ouadi S."/>
            <person name="Bakaher N."/>
            <person name="Bovet L."/>
            <person name="Willig A."/>
            <person name="Goepfert S."/>
            <person name="Peitsch M.C."/>
            <person name="Ivanov N.V."/>
        </authorList>
    </citation>
    <scope>NUCLEOTIDE SEQUENCE [LARGE SCALE GENOMIC DNA]</scope>
</reference>
<dbReference type="InterPro" id="IPR003137">
    <property type="entry name" value="PA_domain"/>
</dbReference>